<sequence>MKVRKILAEKGGTWVLQEYVPNLLLQGGRKFHLRVHVVVAGRELVAVHDHVLVLLATLPLSLLPDMVDEAEMHKTNACQQGVANRQTMLLEQVPCSVLTLVDE</sequence>
<dbReference type="EMBL" id="GBEZ01025249">
    <property type="protein sequence ID" value="JAC61816.1"/>
    <property type="molecule type" value="Transcribed_RNA"/>
</dbReference>
<accession>A0A061QTZ1</accession>
<dbReference type="PROSITE" id="PS51221">
    <property type="entry name" value="TTL"/>
    <property type="match status" value="1"/>
</dbReference>
<dbReference type="AlphaFoldDB" id="A0A061QTZ1"/>
<proteinExistence type="predicted"/>
<reference evidence="1" key="1">
    <citation type="submission" date="2014-05" db="EMBL/GenBank/DDBJ databases">
        <title>The transcriptome of the halophilic microalga Tetraselmis sp. GSL018 isolated from the Great Salt Lake, Utah.</title>
        <authorList>
            <person name="Jinkerson R.E."/>
            <person name="D'Adamo S."/>
            <person name="Posewitz M.C."/>
        </authorList>
    </citation>
    <scope>NUCLEOTIDE SEQUENCE</scope>
    <source>
        <strain evidence="1">GSL018</strain>
    </source>
</reference>
<dbReference type="Pfam" id="PF03133">
    <property type="entry name" value="TTL"/>
    <property type="match status" value="1"/>
</dbReference>
<gene>
    <name evidence="1" type="ORF">TSPGSL018_25119</name>
</gene>
<dbReference type="Gene3D" id="3.30.470.20">
    <property type="entry name" value="ATP-grasp fold, B domain"/>
    <property type="match status" value="1"/>
</dbReference>
<evidence type="ECO:0000313" key="1">
    <source>
        <dbReference type="EMBL" id="JAC61816.1"/>
    </source>
</evidence>
<name>A0A061QTZ1_9CHLO</name>
<protein>
    <submittedName>
        <fullName evidence="1">Uncharacterized protein</fullName>
    </submittedName>
</protein>
<organism evidence="1">
    <name type="scientific">Tetraselmis sp. GSL018</name>
    <dbReference type="NCBI Taxonomy" id="582737"/>
    <lineage>
        <taxon>Eukaryota</taxon>
        <taxon>Viridiplantae</taxon>
        <taxon>Chlorophyta</taxon>
        <taxon>core chlorophytes</taxon>
        <taxon>Chlorodendrophyceae</taxon>
        <taxon>Chlorodendrales</taxon>
        <taxon>Chlorodendraceae</taxon>
        <taxon>Tetraselmis</taxon>
    </lineage>
</organism>
<dbReference type="InterPro" id="IPR004344">
    <property type="entry name" value="TTL/TTLL_fam"/>
</dbReference>